<sequence length="138" mass="15808">MEVKVLEIGQVEDSAIKFAVIGARMDGQWLFVKHRERDTWEFPGGHREIGEQLDYTAKRELYEETGAEKFTIKSVCDYSVTSGHETSYGRLYMAEVNVLGDLPEMEIGEVTLSHQLPEQLTYPAILPHLHERLLQEIS</sequence>
<feature type="domain" description="Nudix hydrolase" evidence="4">
    <location>
        <begin position="13"/>
        <end position="138"/>
    </location>
</feature>
<name>A0A8J8SFG0_9FIRM</name>
<evidence type="ECO:0000256" key="2">
    <source>
        <dbReference type="ARBA" id="ARBA00022801"/>
    </source>
</evidence>
<dbReference type="InterPro" id="IPR000086">
    <property type="entry name" value="NUDIX_hydrolase_dom"/>
</dbReference>
<evidence type="ECO:0000256" key="3">
    <source>
        <dbReference type="RuleBase" id="RU003476"/>
    </source>
</evidence>
<dbReference type="EMBL" id="CP058649">
    <property type="protein sequence ID" value="QUI21610.1"/>
    <property type="molecule type" value="Genomic_DNA"/>
</dbReference>
<comment type="similarity">
    <text evidence="1 3">Belongs to the Nudix hydrolase family.</text>
</comment>
<protein>
    <submittedName>
        <fullName evidence="5">NUDIX domain-containing protein</fullName>
    </submittedName>
</protein>
<dbReference type="SUPFAM" id="SSF55811">
    <property type="entry name" value="Nudix"/>
    <property type="match status" value="1"/>
</dbReference>
<proteinExistence type="inferred from homology"/>
<dbReference type="InterPro" id="IPR015797">
    <property type="entry name" value="NUDIX_hydrolase-like_dom_sf"/>
</dbReference>
<evidence type="ECO:0000256" key="1">
    <source>
        <dbReference type="ARBA" id="ARBA00005582"/>
    </source>
</evidence>
<dbReference type="PROSITE" id="PS00893">
    <property type="entry name" value="NUDIX_BOX"/>
    <property type="match status" value="1"/>
</dbReference>
<dbReference type="InterPro" id="IPR020476">
    <property type="entry name" value="Nudix_hydrolase"/>
</dbReference>
<keyword evidence="2 3" id="KW-0378">Hydrolase</keyword>
<dbReference type="InterPro" id="IPR020084">
    <property type="entry name" value="NUDIX_hydrolase_CS"/>
</dbReference>
<dbReference type="AlphaFoldDB" id="A0A8J8SFG0"/>
<dbReference type="Proteomes" id="UP000683246">
    <property type="component" value="Chromosome"/>
</dbReference>
<gene>
    <name evidence="5" type="ORF">HZI73_04570</name>
</gene>
<dbReference type="CDD" id="cd04665">
    <property type="entry name" value="NUDIX_RppH"/>
    <property type="match status" value="1"/>
</dbReference>
<dbReference type="PROSITE" id="PS51462">
    <property type="entry name" value="NUDIX"/>
    <property type="match status" value="1"/>
</dbReference>
<evidence type="ECO:0000259" key="4">
    <source>
        <dbReference type="PROSITE" id="PS51462"/>
    </source>
</evidence>
<dbReference type="Gene3D" id="3.90.79.10">
    <property type="entry name" value="Nucleoside Triphosphate Pyrophosphohydrolase"/>
    <property type="match status" value="1"/>
</dbReference>
<dbReference type="PRINTS" id="PR00502">
    <property type="entry name" value="NUDIXFAMILY"/>
</dbReference>
<dbReference type="RefSeq" id="WP_212697079.1">
    <property type="nucleotide sequence ID" value="NZ_CP058649.1"/>
</dbReference>
<dbReference type="KEGG" id="vpy:HZI73_04570"/>
<organism evidence="5 6">
    <name type="scientific">Vallitalea pronyensis</name>
    <dbReference type="NCBI Taxonomy" id="1348613"/>
    <lineage>
        <taxon>Bacteria</taxon>
        <taxon>Bacillati</taxon>
        <taxon>Bacillota</taxon>
        <taxon>Clostridia</taxon>
        <taxon>Lachnospirales</taxon>
        <taxon>Vallitaleaceae</taxon>
        <taxon>Vallitalea</taxon>
    </lineage>
</organism>
<dbReference type="InterPro" id="IPR014078">
    <property type="entry name" value="Nudix_YtkD"/>
</dbReference>
<reference evidence="5" key="1">
    <citation type="submission" date="2020-07" db="EMBL/GenBank/DDBJ databases">
        <title>Vallitalea pronyensis genome.</title>
        <authorList>
            <person name="Postec A."/>
        </authorList>
    </citation>
    <scope>NUCLEOTIDE SEQUENCE</scope>
    <source>
        <strain evidence="5">FatNI3</strain>
    </source>
</reference>
<dbReference type="GO" id="GO:0016787">
    <property type="term" value="F:hydrolase activity"/>
    <property type="evidence" value="ECO:0007669"/>
    <property type="project" value="UniProtKB-KW"/>
</dbReference>
<dbReference type="PANTHER" id="PTHR43736">
    <property type="entry name" value="ADP-RIBOSE PYROPHOSPHATASE"/>
    <property type="match status" value="1"/>
</dbReference>
<evidence type="ECO:0000313" key="5">
    <source>
        <dbReference type="EMBL" id="QUI21610.1"/>
    </source>
</evidence>
<dbReference type="PANTHER" id="PTHR43736:SF1">
    <property type="entry name" value="DIHYDRONEOPTERIN TRIPHOSPHATE DIPHOSPHATASE"/>
    <property type="match status" value="1"/>
</dbReference>
<keyword evidence="6" id="KW-1185">Reference proteome</keyword>
<evidence type="ECO:0000313" key="6">
    <source>
        <dbReference type="Proteomes" id="UP000683246"/>
    </source>
</evidence>
<dbReference type="Pfam" id="PF00293">
    <property type="entry name" value="NUDIX"/>
    <property type="match status" value="1"/>
</dbReference>
<accession>A0A8J8SFG0</accession>